<dbReference type="GO" id="GO:0046872">
    <property type="term" value="F:metal ion binding"/>
    <property type="evidence" value="ECO:0007669"/>
    <property type="project" value="UniProtKB-KW"/>
</dbReference>
<keyword evidence="6" id="KW-0411">Iron-sulfur</keyword>
<sequence length="246" mass="29048">MTLEIKISRIDEVKENIEELNERFKEMSTKNILNWAFKTFGEKIVLASSLGLEDQVLTDISVKLFPKARIFVLDTGRLHQKTYDVLEDSMEKYNIKYDILFPKFEDVQALEEEHGPNPFYKSLELRHRCCGIRKLEPLHRVLDCYSAWITGLRRDQSITRTGVKKIEWDEINNIVKLNPLLDWTDKEVEDYIYENNVPYNKLFDEGFTSIGCAPCTRATKVGEHPRAGRWWWENPEKRECGLHEKY</sequence>
<evidence type="ECO:0000256" key="1">
    <source>
        <dbReference type="ARBA" id="ARBA00001966"/>
    </source>
</evidence>
<dbReference type="PIRSF" id="PIRSF000857">
    <property type="entry name" value="PAPS_reductase"/>
    <property type="match status" value="1"/>
</dbReference>
<dbReference type="PANTHER" id="PTHR46482">
    <property type="entry name" value="5'-ADENYLYLSULFATE REDUCTASE 3, CHLOROPLASTIC"/>
    <property type="match status" value="1"/>
</dbReference>
<protein>
    <recommendedName>
        <fullName evidence="10">Adenosine 5'-phosphosulfate reductase</fullName>
        <ecNumber evidence="9">1.8.4.10</ecNumber>
    </recommendedName>
    <alternativeName>
        <fullName evidence="12">5'-adenylylsulfate reductase</fullName>
    </alternativeName>
    <alternativeName>
        <fullName evidence="11">Thioredoxin-dependent 5'-adenylylsulfate reductase</fullName>
    </alternativeName>
</protein>
<evidence type="ECO:0000256" key="2">
    <source>
        <dbReference type="ARBA" id="ARBA00022490"/>
    </source>
</evidence>
<dbReference type="NCBIfam" id="TIGR00434">
    <property type="entry name" value="cysH"/>
    <property type="match status" value="1"/>
</dbReference>
<dbReference type="HAMAP" id="MF_00063">
    <property type="entry name" value="CysH"/>
    <property type="match status" value="1"/>
</dbReference>
<reference evidence="16" key="1">
    <citation type="journal article" date="2015" name="Nature">
        <title>Complex archaea that bridge the gap between prokaryotes and eukaryotes.</title>
        <authorList>
            <person name="Spang A."/>
            <person name="Saw J.H."/>
            <person name="Jorgensen S.L."/>
            <person name="Zaremba-Niedzwiedzka K."/>
            <person name="Martijn J."/>
            <person name="Lind A.E."/>
            <person name="van Eijk R."/>
            <person name="Schleper C."/>
            <person name="Guy L."/>
            <person name="Ettema T.J."/>
        </authorList>
    </citation>
    <scope>NUCLEOTIDE SEQUENCE</scope>
</reference>
<dbReference type="GO" id="GO:0043866">
    <property type="term" value="F:adenylyl-sulfate reductase (thioredoxin) activity"/>
    <property type="evidence" value="ECO:0007669"/>
    <property type="project" value="UniProtKB-EC"/>
</dbReference>
<dbReference type="CDD" id="cd23945">
    <property type="entry name" value="PAPS_reductase"/>
    <property type="match status" value="1"/>
</dbReference>
<keyword evidence="4" id="KW-0560">Oxidoreductase</keyword>
<evidence type="ECO:0000256" key="6">
    <source>
        <dbReference type="ARBA" id="ARBA00023014"/>
    </source>
</evidence>
<comment type="pathway">
    <text evidence="8">Sulfur metabolism; hydrogen sulfide biosynthesis; sulfite from sulfate.</text>
</comment>
<evidence type="ECO:0000256" key="12">
    <source>
        <dbReference type="ARBA" id="ARBA00032041"/>
    </source>
</evidence>
<accession>A0A0F9PMW6</accession>
<name>A0A0F9PMW6_9ZZZZ</name>
<keyword evidence="14" id="KW-0175">Coiled coil</keyword>
<comment type="function">
    <text evidence="7">Catalyzes the formation of sulfite from adenosine 5'-phosphosulfate (APS) using thioredoxin as an electron donor.</text>
</comment>
<evidence type="ECO:0000256" key="3">
    <source>
        <dbReference type="ARBA" id="ARBA00022723"/>
    </source>
</evidence>
<dbReference type="InterPro" id="IPR004511">
    <property type="entry name" value="PAPS/APS_Rdtase"/>
</dbReference>
<dbReference type="AlphaFoldDB" id="A0A0F9PMW6"/>
<keyword evidence="2" id="KW-0963">Cytoplasm</keyword>
<dbReference type="InterPro" id="IPR014729">
    <property type="entry name" value="Rossmann-like_a/b/a_fold"/>
</dbReference>
<gene>
    <name evidence="16" type="ORF">LCGC14_0879750</name>
</gene>
<dbReference type="GO" id="GO:0019344">
    <property type="term" value="P:cysteine biosynthetic process"/>
    <property type="evidence" value="ECO:0007669"/>
    <property type="project" value="InterPro"/>
</dbReference>
<dbReference type="GO" id="GO:0051536">
    <property type="term" value="F:iron-sulfur cluster binding"/>
    <property type="evidence" value="ECO:0007669"/>
    <property type="project" value="UniProtKB-KW"/>
</dbReference>
<dbReference type="SUPFAM" id="SSF52402">
    <property type="entry name" value="Adenine nucleotide alpha hydrolases-like"/>
    <property type="match status" value="1"/>
</dbReference>
<dbReference type="NCBIfam" id="NF002537">
    <property type="entry name" value="PRK02090.1"/>
    <property type="match status" value="1"/>
</dbReference>
<evidence type="ECO:0000256" key="14">
    <source>
        <dbReference type="SAM" id="Coils"/>
    </source>
</evidence>
<dbReference type="GO" id="GO:0004604">
    <property type="term" value="F:phosphoadenylyl-sulfate reductase (thioredoxin) activity"/>
    <property type="evidence" value="ECO:0007669"/>
    <property type="project" value="InterPro"/>
</dbReference>
<evidence type="ECO:0000256" key="8">
    <source>
        <dbReference type="ARBA" id="ARBA00024327"/>
    </source>
</evidence>
<dbReference type="PANTHER" id="PTHR46482:SF9">
    <property type="entry name" value="5'-ADENYLYLSULFATE REDUCTASE 1, CHLOROPLASTIC"/>
    <property type="match status" value="1"/>
</dbReference>
<comment type="catalytic activity">
    <reaction evidence="13">
        <text>[thioredoxin]-disulfide + sulfite + AMP + 2 H(+) = adenosine 5'-phosphosulfate + [thioredoxin]-dithiol</text>
        <dbReference type="Rhea" id="RHEA:21976"/>
        <dbReference type="Rhea" id="RHEA-COMP:10698"/>
        <dbReference type="Rhea" id="RHEA-COMP:10700"/>
        <dbReference type="ChEBI" id="CHEBI:15378"/>
        <dbReference type="ChEBI" id="CHEBI:17359"/>
        <dbReference type="ChEBI" id="CHEBI:29950"/>
        <dbReference type="ChEBI" id="CHEBI:50058"/>
        <dbReference type="ChEBI" id="CHEBI:58243"/>
        <dbReference type="ChEBI" id="CHEBI:456215"/>
        <dbReference type="EC" id="1.8.4.10"/>
    </reaction>
</comment>
<dbReference type="EC" id="1.8.4.10" evidence="9"/>
<organism evidence="16">
    <name type="scientific">marine sediment metagenome</name>
    <dbReference type="NCBI Taxonomy" id="412755"/>
    <lineage>
        <taxon>unclassified sequences</taxon>
        <taxon>metagenomes</taxon>
        <taxon>ecological metagenomes</taxon>
    </lineage>
</organism>
<proteinExistence type="inferred from homology"/>
<evidence type="ECO:0000256" key="7">
    <source>
        <dbReference type="ARBA" id="ARBA00024298"/>
    </source>
</evidence>
<evidence type="ECO:0000256" key="10">
    <source>
        <dbReference type="ARBA" id="ARBA00029514"/>
    </source>
</evidence>
<dbReference type="Gene3D" id="3.40.50.620">
    <property type="entry name" value="HUPs"/>
    <property type="match status" value="1"/>
</dbReference>
<dbReference type="GO" id="GO:0019379">
    <property type="term" value="P:sulfate assimilation, phosphoadenylyl sulfate reduction by phosphoadenylyl-sulfate reductase (thioredoxin)"/>
    <property type="evidence" value="ECO:0007669"/>
    <property type="project" value="InterPro"/>
</dbReference>
<dbReference type="Pfam" id="PF01507">
    <property type="entry name" value="PAPS_reduct"/>
    <property type="match status" value="1"/>
</dbReference>
<keyword evidence="5" id="KW-0408">Iron</keyword>
<evidence type="ECO:0000256" key="4">
    <source>
        <dbReference type="ARBA" id="ARBA00023002"/>
    </source>
</evidence>
<evidence type="ECO:0000256" key="11">
    <source>
        <dbReference type="ARBA" id="ARBA00030894"/>
    </source>
</evidence>
<evidence type="ECO:0000256" key="5">
    <source>
        <dbReference type="ARBA" id="ARBA00023004"/>
    </source>
</evidence>
<evidence type="ECO:0000259" key="15">
    <source>
        <dbReference type="Pfam" id="PF01507"/>
    </source>
</evidence>
<evidence type="ECO:0000256" key="9">
    <source>
        <dbReference type="ARBA" id="ARBA00024386"/>
    </source>
</evidence>
<feature type="coiled-coil region" evidence="14">
    <location>
        <begin position="3"/>
        <end position="30"/>
    </location>
</feature>
<evidence type="ECO:0000313" key="16">
    <source>
        <dbReference type="EMBL" id="KKN25922.1"/>
    </source>
</evidence>
<dbReference type="InterPro" id="IPR011798">
    <property type="entry name" value="APS_reductase"/>
</dbReference>
<feature type="domain" description="Phosphoadenosine phosphosulphate reductase" evidence="15">
    <location>
        <begin position="43"/>
        <end position="218"/>
    </location>
</feature>
<dbReference type="EMBL" id="LAZR01002760">
    <property type="protein sequence ID" value="KKN25922.1"/>
    <property type="molecule type" value="Genomic_DNA"/>
</dbReference>
<dbReference type="NCBIfam" id="TIGR02055">
    <property type="entry name" value="APS_reductase"/>
    <property type="match status" value="1"/>
</dbReference>
<keyword evidence="3" id="KW-0479">Metal-binding</keyword>
<dbReference type="InterPro" id="IPR002500">
    <property type="entry name" value="PAPS_reduct_dom"/>
</dbReference>
<comment type="caution">
    <text evidence="16">The sequence shown here is derived from an EMBL/GenBank/DDBJ whole genome shotgun (WGS) entry which is preliminary data.</text>
</comment>
<comment type="cofactor">
    <cofactor evidence="1">
        <name>[4Fe-4S] cluster</name>
        <dbReference type="ChEBI" id="CHEBI:49883"/>
    </cofactor>
</comment>
<evidence type="ECO:0000256" key="13">
    <source>
        <dbReference type="ARBA" id="ARBA00048441"/>
    </source>
</evidence>